<proteinExistence type="predicted"/>
<evidence type="ECO:0000313" key="1">
    <source>
        <dbReference type="EMBL" id="CAG8856403.1"/>
    </source>
</evidence>
<evidence type="ECO:0000313" key="2">
    <source>
        <dbReference type="Proteomes" id="UP000789901"/>
    </source>
</evidence>
<organism evidence="1 2">
    <name type="scientific">Gigaspora margarita</name>
    <dbReference type="NCBI Taxonomy" id="4874"/>
    <lineage>
        <taxon>Eukaryota</taxon>
        <taxon>Fungi</taxon>
        <taxon>Fungi incertae sedis</taxon>
        <taxon>Mucoromycota</taxon>
        <taxon>Glomeromycotina</taxon>
        <taxon>Glomeromycetes</taxon>
        <taxon>Diversisporales</taxon>
        <taxon>Gigasporaceae</taxon>
        <taxon>Gigaspora</taxon>
    </lineage>
</organism>
<gene>
    <name evidence="1" type="ORF">GMARGA_LOCUS45224</name>
</gene>
<reference evidence="1 2" key="1">
    <citation type="submission" date="2021-06" db="EMBL/GenBank/DDBJ databases">
        <authorList>
            <person name="Kallberg Y."/>
            <person name="Tangrot J."/>
            <person name="Rosling A."/>
        </authorList>
    </citation>
    <scope>NUCLEOTIDE SEQUENCE [LARGE SCALE GENOMIC DNA]</scope>
    <source>
        <strain evidence="1 2">120-4 pot B 10/14</strain>
    </source>
</reference>
<comment type="caution">
    <text evidence="1">The sequence shown here is derived from an EMBL/GenBank/DDBJ whole genome shotgun (WGS) entry which is preliminary data.</text>
</comment>
<protein>
    <submittedName>
        <fullName evidence="1">25966_t:CDS:1</fullName>
    </submittedName>
</protein>
<sequence>EYQTTQKIGAVQIIPLHEISQSLKNIDNVLNEYNKFKVGYNWFLPGTETGYIDSKIVTFVLENKQVIAKCYYDHPLLWYVVDLTNEDLLQNCQSPISRLTN</sequence>
<name>A0ABN7XM40_GIGMA</name>
<keyword evidence="2" id="KW-1185">Reference proteome</keyword>
<feature type="non-terminal residue" evidence="1">
    <location>
        <position position="101"/>
    </location>
</feature>
<dbReference type="Proteomes" id="UP000789901">
    <property type="component" value="Unassembled WGS sequence"/>
</dbReference>
<dbReference type="EMBL" id="CAJVQB010159662">
    <property type="protein sequence ID" value="CAG8856403.1"/>
    <property type="molecule type" value="Genomic_DNA"/>
</dbReference>
<accession>A0ABN7XM40</accession>
<feature type="non-terminal residue" evidence="1">
    <location>
        <position position="1"/>
    </location>
</feature>